<sequence length="714" mass="81386">MGLFLRRGTEMHYLSKCEDATCGKNYPADLHNCPHCGADSAFSSIAPLDPRDWGWDIETYPNIFTASFIHAATGMELIFEISDRKNEQSQLIEFVFNLGRSKARGIGFNNLAFDYPVLHYVVNAPGCTLEQIYAKAQSQIKPEGQWPEIIWDRDQIFEQIDLYKINHFDNKARRTSLKALEVGMQSPNVKDLPFPVGMVLNDQQKDILIAYNKHDVRETLKFFVRSLDKIHFREELTKQYGRNFMNHADTKIGKDIFVHELEKAGVDCSGVTIRERIALTDVIPPYVKLETTEFTDIMNRMKSVVLTKKQQDELLTTKGVFSDMVATVDGIEYTFGLGGIHSGIPNCIYKSGDGFVMSARDVTSLYPSLAIKNRYYPEHLGETFCDVYEQLFFRRRDAKRAGDKVVDATLKLALNGTFGNMGSRFSPFCDHKCLLSITITGQLSMAMLVEQLRKVPQMTIVQTNTDGLILHHPAQCLEHVDNVCQWWMDVTQLNLECEDIASVYQRDVNNYIQVGTDGKIKRKGAYEYNYQWHQDPSAMIVARAAEAALVHGVDIRTFITQHRDPFDFMLRAKVPRSARLVMRWPEWGAEQEMQNTTRVFISRNGGSLVKLLPPTGVPGTWKRKNGIKDDVYNEVMCEITGQPGELDSIGTPWDERIHTKSRSKHDAVRETGMYVGWKVTECADAKDFDWGALNYDWYIQEAEKLVLPLLGVTK</sequence>
<reference evidence="3" key="1">
    <citation type="submission" date="2022-03" db="EMBL/GenBank/DDBJ databases">
        <authorList>
            <person name="Ragab S."/>
            <person name="Abdelmoteleb M."/>
            <person name="El-Shibiny A."/>
        </authorList>
    </citation>
    <scope>NUCLEOTIDE SEQUENCE</scope>
</reference>
<protein>
    <submittedName>
        <fullName evidence="3">DNA polymerase</fullName>
    </submittedName>
</protein>
<accession>A0AAE9KS43</accession>
<keyword evidence="1" id="KW-0540">Nuclease</keyword>
<dbReference type="Gene3D" id="3.90.1600.10">
    <property type="entry name" value="Palm domain of DNA polymerase"/>
    <property type="match status" value="1"/>
</dbReference>
<dbReference type="InterPro" id="IPR012337">
    <property type="entry name" value="RNaseH-like_sf"/>
</dbReference>
<dbReference type="EMBL" id="ON086804">
    <property type="protein sequence ID" value="UPU16153.1"/>
    <property type="molecule type" value="Genomic_DNA"/>
</dbReference>
<name>A0AAE9KS43_9CAUD</name>
<dbReference type="GO" id="GO:0004518">
    <property type="term" value="F:nuclease activity"/>
    <property type="evidence" value="ECO:0007669"/>
    <property type="project" value="UniProtKB-KW"/>
</dbReference>
<evidence type="ECO:0000256" key="1">
    <source>
        <dbReference type="ARBA" id="ARBA00022722"/>
    </source>
</evidence>
<evidence type="ECO:0000313" key="4">
    <source>
        <dbReference type="Proteomes" id="UP000830967"/>
    </source>
</evidence>
<organism evidence="3 4">
    <name type="scientific">Escherichia phage ZCEC13</name>
    <dbReference type="NCBI Taxonomy" id="2935866"/>
    <lineage>
        <taxon>Viruses</taxon>
        <taxon>Duplodnaviria</taxon>
        <taxon>Heunggongvirae</taxon>
        <taxon>Uroviricota</taxon>
        <taxon>Caudoviricetes</taxon>
        <taxon>Jameshumphriesvirinae</taxon>
        <taxon>Zewailvirus</taxon>
        <taxon>Zewailvirus ZCEC13</taxon>
    </lineage>
</organism>
<dbReference type="SUPFAM" id="SSF56672">
    <property type="entry name" value="DNA/RNA polymerases"/>
    <property type="match status" value="1"/>
</dbReference>
<dbReference type="GO" id="GO:0016787">
    <property type="term" value="F:hydrolase activity"/>
    <property type="evidence" value="ECO:0007669"/>
    <property type="project" value="UniProtKB-KW"/>
</dbReference>
<dbReference type="InterPro" id="IPR023211">
    <property type="entry name" value="DNA_pol_palm_dom_sf"/>
</dbReference>
<keyword evidence="2" id="KW-0378">Hydrolase</keyword>
<dbReference type="SUPFAM" id="SSF53098">
    <property type="entry name" value="Ribonuclease H-like"/>
    <property type="match status" value="1"/>
</dbReference>
<dbReference type="InterPro" id="IPR043502">
    <property type="entry name" value="DNA/RNA_pol_sf"/>
</dbReference>
<evidence type="ECO:0000256" key="2">
    <source>
        <dbReference type="ARBA" id="ARBA00022801"/>
    </source>
</evidence>
<dbReference type="Proteomes" id="UP000830967">
    <property type="component" value="Segment"/>
</dbReference>
<keyword evidence="4" id="KW-1185">Reference proteome</keyword>
<evidence type="ECO:0000313" key="3">
    <source>
        <dbReference type="EMBL" id="UPU16153.1"/>
    </source>
</evidence>
<proteinExistence type="predicted"/>